<keyword evidence="3" id="KW-1185">Reference proteome</keyword>
<protein>
    <submittedName>
        <fullName evidence="2">Uncharacterized protein</fullName>
    </submittedName>
</protein>
<evidence type="ECO:0000313" key="3">
    <source>
        <dbReference type="Proteomes" id="UP001205105"/>
    </source>
</evidence>
<evidence type="ECO:0000256" key="1">
    <source>
        <dbReference type="SAM" id="MobiDB-lite"/>
    </source>
</evidence>
<name>A0AAD5H4M6_9CHLO</name>
<dbReference type="Proteomes" id="UP001205105">
    <property type="component" value="Unassembled WGS sequence"/>
</dbReference>
<organism evidence="2 3">
    <name type="scientific">Chlorella ohadii</name>
    <dbReference type="NCBI Taxonomy" id="2649997"/>
    <lineage>
        <taxon>Eukaryota</taxon>
        <taxon>Viridiplantae</taxon>
        <taxon>Chlorophyta</taxon>
        <taxon>core chlorophytes</taxon>
        <taxon>Trebouxiophyceae</taxon>
        <taxon>Chlorellales</taxon>
        <taxon>Chlorellaceae</taxon>
        <taxon>Chlorella clade</taxon>
        <taxon>Chlorella</taxon>
    </lineage>
</organism>
<sequence>MNPSLRLKKKALQAAYDLAIKRKMEEEAAQRMGGRGLEEIAAEPVGRPEDSVYYHPTLNPMGIPPPGKPQK</sequence>
<gene>
    <name evidence="2" type="ORF">COHA_005553</name>
</gene>
<accession>A0AAD5H4M6</accession>
<dbReference type="AlphaFoldDB" id="A0AAD5H4M6"/>
<dbReference type="EMBL" id="JADXDR010000075">
    <property type="protein sequence ID" value="KAI7840738.1"/>
    <property type="molecule type" value="Genomic_DNA"/>
</dbReference>
<feature type="region of interest" description="Disordered" evidence="1">
    <location>
        <begin position="39"/>
        <end position="71"/>
    </location>
</feature>
<proteinExistence type="predicted"/>
<evidence type="ECO:0000313" key="2">
    <source>
        <dbReference type="EMBL" id="KAI7840738.1"/>
    </source>
</evidence>
<comment type="caution">
    <text evidence="2">The sequence shown here is derived from an EMBL/GenBank/DDBJ whole genome shotgun (WGS) entry which is preliminary data.</text>
</comment>
<reference evidence="2" key="1">
    <citation type="submission" date="2020-11" db="EMBL/GenBank/DDBJ databases">
        <title>Chlorella ohadii genome sequencing and assembly.</title>
        <authorList>
            <person name="Murik O."/>
            <person name="Treves H."/>
            <person name="Kedem I."/>
            <person name="Shotland Y."/>
            <person name="Kaplan A."/>
        </authorList>
    </citation>
    <scope>NUCLEOTIDE SEQUENCE</scope>
    <source>
        <strain evidence="2">1</strain>
    </source>
</reference>
<dbReference type="Pfam" id="PF12622">
    <property type="entry name" value="NpwBP"/>
    <property type="match status" value="1"/>
</dbReference>
<feature type="compositionally biased region" description="Pro residues" evidence="1">
    <location>
        <begin position="62"/>
        <end position="71"/>
    </location>
</feature>